<evidence type="ECO:0000256" key="5">
    <source>
        <dbReference type="ARBA" id="ARBA00022989"/>
    </source>
</evidence>
<dbReference type="PANTHER" id="PTHR32089:SF119">
    <property type="entry name" value="METHYL-ACCEPTING CHEMOTAXIS PROTEIN CTPL"/>
    <property type="match status" value="1"/>
</dbReference>
<dbReference type="SUPFAM" id="SSF58104">
    <property type="entry name" value="Methyl-accepting chemotaxis protein (MCP) signaling domain"/>
    <property type="match status" value="1"/>
</dbReference>
<evidence type="ECO:0000256" key="2">
    <source>
        <dbReference type="ARBA" id="ARBA00022475"/>
    </source>
</evidence>
<evidence type="ECO:0000256" key="7">
    <source>
        <dbReference type="ARBA" id="ARBA00023224"/>
    </source>
</evidence>
<feature type="domain" description="HAMP" evidence="13">
    <location>
        <begin position="322"/>
        <end position="376"/>
    </location>
</feature>
<dbReference type="PANTHER" id="PTHR32089">
    <property type="entry name" value="METHYL-ACCEPTING CHEMOTAXIS PROTEIN MCPB"/>
    <property type="match status" value="1"/>
</dbReference>
<feature type="transmembrane region" description="Helical" evidence="11">
    <location>
        <begin position="300"/>
        <end position="325"/>
    </location>
</feature>
<comment type="similarity">
    <text evidence="8">Belongs to the methyl-accepting chemotaxis (MCP) protein family.</text>
</comment>
<feature type="domain" description="HBM" evidence="14">
    <location>
        <begin position="48"/>
        <end position="288"/>
    </location>
</feature>
<keyword evidence="7 9" id="KW-0807">Transducer</keyword>
<organism evidence="15 16">
    <name type="scientific">Pseudomonas kuykendallii</name>
    <dbReference type="NCBI Taxonomy" id="1007099"/>
    <lineage>
        <taxon>Bacteria</taxon>
        <taxon>Pseudomonadati</taxon>
        <taxon>Pseudomonadota</taxon>
        <taxon>Gammaproteobacteria</taxon>
        <taxon>Pseudomonadales</taxon>
        <taxon>Pseudomonadaceae</taxon>
        <taxon>Pseudomonas</taxon>
    </lineage>
</organism>
<dbReference type="OrthoDB" id="9795078at2"/>
<dbReference type="CDD" id="cd06225">
    <property type="entry name" value="HAMP"/>
    <property type="match status" value="1"/>
</dbReference>
<dbReference type="AlphaFoldDB" id="A0A1H3BAI0"/>
<dbReference type="Pfam" id="PF00672">
    <property type="entry name" value="HAMP"/>
    <property type="match status" value="1"/>
</dbReference>
<feature type="region of interest" description="Disordered" evidence="10">
    <location>
        <begin position="382"/>
        <end position="412"/>
    </location>
</feature>
<dbReference type="STRING" id="1007099.SAMN05216287_2773"/>
<evidence type="ECO:0000256" key="9">
    <source>
        <dbReference type="PROSITE-ProRule" id="PRU00284"/>
    </source>
</evidence>
<accession>A0A1H3BAI0</accession>
<evidence type="ECO:0000313" key="15">
    <source>
        <dbReference type="EMBL" id="SDX39030.1"/>
    </source>
</evidence>
<dbReference type="SMART" id="SM00304">
    <property type="entry name" value="HAMP"/>
    <property type="match status" value="1"/>
</dbReference>
<feature type="compositionally biased region" description="Basic and acidic residues" evidence="10">
    <location>
        <begin position="395"/>
        <end position="410"/>
    </location>
</feature>
<dbReference type="InterPro" id="IPR032255">
    <property type="entry name" value="HBM"/>
</dbReference>
<dbReference type="PROSITE" id="PS50111">
    <property type="entry name" value="CHEMOTAXIS_TRANSDUC_2"/>
    <property type="match status" value="1"/>
</dbReference>
<dbReference type="FunFam" id="1.10.287.950:FF:000001">
    <property type="entry name" value="Methyl-accepting chemotaxis sensory transducer"/>
    <property type="match status" value="1"/>
</dbReference>
<keyword evidence="16" id="KW-1185">Reference proteome</keyword>
<reference evidence="16" key="1">
    <citation type="submission" date="2016-10" db="EMBL/GenBank/DDBJ databases">
        <authorList>
            <person name="Varghese N."/>
            <person name="Submissions S."/>
        </authorList>
    </citation>
    <scope>NUCLEOTIDE SEQUENCE [LARGE SCALE GENOMIC DNA]</scope>
    <source>
        <strain evidence="16">NRRL B-59562</strain>
    </source>
</reference>
<evidence type="ECO:0000313" key="16">
    <source>
        <dbReference type="Proteomes" id="UP000243778"/>
    </source>
</evidence>
<dbReference type="PROSITE" id="PS50885">
    <property type="entry name" value="HAMP"/>
    <property type="match status" value="1"/>
</dbReference>
<dbReference type="SMART" id="SM00283">
    <property type="entry name" value="MA"/>
    <property type="match status" value="1"/>
</dbReference>
<evidence type="ECO:0000259" key="14">
    <source>
        <dbReference type="PROSITE" id="PS51753"/>
    </source>
</evidence>
<keyword evidence="2" id="KW-1003">Cell membrane</keyword>
<protein>
    <submittedName>
        <fullName evidence="15">Methyl-accepting chemotaxis sensory transducer</fullName>
    </submittedName>
</protein>
<evidence type="ECO:0000256" key="1">
    <source>
        <dbReference type="ARBA" id="ARBA00004651"/>
    </source>
</evidence>
<dbReference type="CDD" id="cd11386">
    <property type="entry name" value="MCP_signal"/>
    <property type="match status" value="1"/>
</dbReference>
<keyword evidence="5 11" id="KW-1133">Transmembrane helix</keyword>
<dbReference type="Gene3D" id="1.10.287.950">
    <property type="entry name" value="Methyl-accepting chemotaxis protein"/>
    <property type="match status" value="1"/>
</dbReference>
<dbReference type="SMART" id="SM01358">
    <property type="entry name" value="HBM"/>
    <property type="match status" value="1"/>
</dbReference>
<evidence type="ECO:0000259" key="12">
    <source>
        <dbReference type="PROSITE" id="PS50111"/>
    </source>
</evidence>
<evidence type="ECO:0000256" key="4">
    <source>
        <dbReference type="ARBA" id="ARBA00022692"/>
    </source>
</evidence>
<gene>
    <name evidence="15" type="ORF">SAMN05216287_2773</name>
</gene>
<name>A0A1H3BAI0_9PSED</name>
<comment type="subcellular location">
    <subcellularLocation>
        <location evidence="1">Cell membrane</location>
        <topology evidence="1">Multi-pass membrane protein</topology>
    </subcellularLocation>
</comment>
<dbReference type="InterPro" id="IPR004089">
    <property type="entry name" value="MCPsignal_dom"/>
</dbReference>
<proteinExistence type="inferred from homology"/>
<evidence type="ECO:0000256" key="10">
    <source>
        <dbReference type="SAM" id="MobiDB-lite"/>
    </source>
</evidence>
<keyword evidence="3" id="KW-0488">Methylation</keyword>
<evidence type="ECO:0000259" key="13">
    <source>
        <dbReference type="PROSITE" id="PS50885"/>
    </source>
</evidence>
<dbReference type="GO" id="GO:0005886">
    <property type="term" value="C:plasma membrane"/>
    <property type="evidence" value="ECO:0007669"/>
    <property type="project" value="UniProtKB-SubCell"/>
</dbReference>
<sequence length="653" mass="70754">MQWFANLRIALKMAVVPAMLCLLLIALGVVSSLSLRSIASRVEVVTQNLGPGMDRVAKVADSMARLQLSVRHYARSGDQATEQEFLELDRHLGAALEQTSAHLRDPQRMQLLASMERLHAQYSQLFRESLVPLSQEHQKLISGELGRQGPAIEKVLSSILENAQQDFNLDAVFYSSAAMRHLLLGSQYLYQFLQENQPDQVKSFQTELGNAQSTMSVLRDRTSSQSTQDKLNGALQSLELYKAAADKAVQLVGARNATLQKMDAIDPQIADLASQLQRSIMQSMDAAAADADSTVARANLLFWGLVLAALLVAGLTAYAVGAALVRPLARINLMLEDMAAGQGDLTRRLPVQGQDDIGQLAQNFNRFVEKIRRTVAEVSSASHTLQKSAEDLQESAERAHRDVQQQREESDQIASAMVEMAASAQEMSGNARAGQALSQDARTAAGVGLARVRANQEAMLVLSGKVDSLATVIESLREDSGRIGSVLGVIGGIAEQTNLLALNAAIEAARAGEMGRGFAVVADEVRSLAQRTQQSTEEIQEIIQTLQRRTASSIEMMSDSQQAVGHARERAEQTSESLGGITVAVDAIDENIQAMATAAHEQASVADMVGNSVLRANQITAQTSDTVERTRRSAQEIHLLEGQLVQLIEQFQV</sequence>
<dbReference type="GO" id="GO:0006935">
    <property type="term" value="P:chemotaxis"/>
    <property type="evidence" value="ECO:0007669"/>
    <property type="project" value="UniProtKB-ARBA"/>
</dbReference>
<dbReference type="EMBL" id="FNNU01000004">
    <property type="protein sequence ID" value="SDX39030.1"/>
    <property type="molecule type" value="Genomic_DNA"/>
</dbReference>
<evidence type="ECO:0000256" key="11">
    <source>
        <dbReference type="SAM" id="Phobius"/>
    </source>
</evidence>
<feature type="domain" description="Methyl-accepting transducer" evidence="12">
    <location>
        <begin position="381"/>
        <end position="617"/>
    </location>
</feature>
<evidence type="ECO:0000256" key="6">
    <source>
        <dbReference type="ARBA" id="ARBA00023136"/>
    </source>
</evidence>
<keyword evidence="4 11" id="KW-0812">Transmembrane</keyword>
<dbReference type="Proteomes" id="UP000243778">
    <property type="component" value="Unassembled WGS sequence"/>
</dbReference>
<dbReference type="GO" id="GO:0007165">
    <property type="term" value="P:signal transduction"/>
    <property type="evidence" value="ECO:0007669"/>
    <property type="project" value="UniProtKB-KW"/>
</dbReference>
<evidence type="ECO:0000256" key="8">
    <source>
        <dbReference type="ARBA" id="ARBA00029447"/>
    </source>
</evidence>
<evidence type="ECO:0000256" key="3">
    <source>
        <dbReference type="ARBA" id="ARBA00022481"/>
    </source>
</evidence>
<dbReference type="InterPro" id="IPR003660">
    <property type="entry name" value="HAMP_dom"/>
</dbReference>
<dbReference type="PROSITE" id="PS51753">
    <property type="entry name" value="HBM"/>
    <property type="match status" value="1"/>
</dbReference>
<keyword evidence="6 11" id="KW-0472">Membrane</keyword>
<dbReference type="Pfam" id="PF00015">
    <property type="entry name" value="MCPsignal"/>
    <property type="match status" value="1"/>
</dbReference>